<dbReference type="GO" id="GO:0016787">
    <property type="term" value="F:hydrolase activity"/>
    <property type="evidence" value="ECO:0007669"/>
    <property type="project" value="UniProtKB-KW"/>
</dbReference>
<keyword evidence="4 7" id="KW-0964">Secreted</keyword>
<gene>
    <name evidence="9" type="ORF">ERS137965_01468</name>
    <name evidence="10" type="ORF">ERS137966_03723</name>
</gene>
<reference evidence="10 11" key="1">
    <citation type="submission" date="2015-03" db="EMBL/GenBank/DDBJ databases">
        <authorList>
            <consortium name="Pathogen Informatics"/>
            <person name="Murphy D."/>
        </authorList>
    </citation>
    <scope>NUCLEOTIDE SEQUENCE [LARGE SCALE GENOMIC DNA]</scope>
    <source>
        <strain evidence="10 11">IP08791</strain>
    </source>
</reference>
<evidence type="ECO:0000313" key="12">
    <source>
        <dbReference type="Proteomes" id="UP000041595"/>
    </source>
</evidence>
<dbReference type="EMBL" id="CQEH01000023">
    <property type="protein sequence ID" value="CNL61877.1"/>
    <property type="molecule type" value="Genomic_DNA"/>
</dbReference>
<dbReference type="EC" id="3.1.27.-" evidence="7"/>
<dbReference type="eggNOG" id="COG4290">
    <property type="taxonomic scope" value="Bacteria"/>
</dbReference>
<proteinExistence type="inferred from homology"/>
<feature type="active site" description="Proton donor" evidence="8">
    <location>
        <position position="154"/>
    </location>
</feature>
<dbReference type="InterPro" id="IPR000026">
    <property type="entry name" value="N1-like"/>
</dbReference>
<keyword evidence="11" id="KW-1185">Reference proteome</keyword>
<comment type="similarity">
    <text evidence="2 7">Belongs to the ribonuclease N1/T1 family.</text>
</comment>
<dbReference type="PIRSF" id="PIRSF001013">
    <property type="entry name" value="Barnase"/>
    <property type="match status" value="1"/>
</dbReference>
<keyword evidence="7" id="KW-0255">Endonuclease</keyword>
<dbReference type="InterPro" id="IPR001887">
    <property type="entry name" value="Barnase"/>
</dbReference>
<evidence type="ECO:0000313" key="10">
    <source>
        <dbReference type="EMBL" id="CNL61877.1"/>
    </source>
</evidence>
<dbReference type="STRING" id="1453495.AT01_2073"/>
<dbReference type="Proteomes" id="UP000041595">
    <property type="component" value="Unassembled WGS sequence"/>
</dbReference>
<dbReference type="GO" id="GO:0005576">
    <property type="term" value="C:extracellular region"/>
    <property type="evidence" value="ECO:0007669"/>
    <property type="project" value="UniProtKB-SubCell"/>
</dbReference>
<dbReference type="AlphaFoldDB" id="A0A0T9TME3"/>
<dbReference type="GO" id="GO:0003723">
    <property type="term" value="F:RNA binding"/>
    <property type="evidence" value="ECO:0007669"/>
    <property type="project" value="UniProtKB-UniRule"/>
</dbReference>
<evidence type="ECO:0000256" key="6">
    <source>
        <dbReference type="ARBA" id="ARBA00022801"/>
    </source>
</evidence>
<organism evidence="9 12">
    <name type="scientific">Yersinia aldovae</name>
    <dbReference type="NCBI Taxonomy" id="29483"/>
    <lineage>
        <taxon>Bacteria</taxon>
        <taxon>Pseudomonadati</taxon>
        <taxon>Pseudomonadota</taxon>
        <taxon>Gammaproteobacteria</taxon>
        <taxon>Enterobacterales</taxon>
        <taxon>Yersiniaceae</taxon>
        <taxon>Yersinia</taxon>
    </lineage>
</organism>
<evidence type="ECO:0000256" key="4">
    <source>
        <dbReference type="ARBA" id="ARBA00022525"/>
    </source>
</evidence>
<evidence type="ECO:0000256" key="3">
    <source>
        <dbReference type="ARBA" id="ARBA00022214"/>
    </source>
</evidence>
<dbReference type="PRINTS" id="PR00117">
    <property type="entry name" value="BARNASE"/>
</dbReference>
<accession>A0A0T9TME3</accession>
<dbReference type="Proteomes" id="UP000038647">
    <property type="component" value="Unassembled WGS sequence"/>
</dbReference>
<evidence type="ECO:0000256" key="5">
    <source>
        <dbReference type="ARBA" id="ARBA00022722"/>
    </source>
</evidence>
<protein>
    <recommendedName>
        <fullName evidence="3 7">Ribonuclease</fullName>
        <ecNumber evidence="7">3.1.27.-</ecNumber>
    </recommendedName>
</protein>
<keyword evidence="6 7" id="KW-0378">Hydrolase</keyword>
<dbReference type="SUPFAM" id="SSF53933">
    <property type="entry name" value="Microbial ribonucleases"/>
    <property type="match status" value="1"/>
</dbReference>
<dbReference type="Pfam" id="PF00545">
    <property type="entry name" value="Ribonuclease"/>
    <property type="match status" value="1"/>
</dbReference>
<sequence>MNKKLMAILSGVLLLALAALLGVGGVTARDIGQSPDLDRSPITAQTITAPASIEQLTQLKPVVKYLQTHHRLPDFYITKQQARAQGWEPKRGNLCNILPGKAIGGDRFSNRERQLPEAKGRNWHEADVNYRCGHRGSYRLLYSSDGLIYLTQDHYKHFIRVE</sequence>
<comment type="subcellular location">
    <subcellularLocation>
        <location evidence="1 7">Secreted</location>
    </subcellularLocation>
</comment>
<evidence type="ECO:0000256" key="2">
    <source>
        <dbReference type="ARBA" id="ARBA00009006"/>
    </source>
</evidence>
<evidence type="ECO:0000256" key="8">
    <source>
        <dbReference type="PIRSR" id="PIRSR001013-1"/>
    </source>
</evidence>
<dbReference type="RefSeq" id="WP_042839541.1">
    <property type="nucleotide sequence ID" value="NZ_CABHQE010000070.1"/>
</dbReference>
<dbReference type="InterPro" id="IPR016191">
    <property type="entry name" value="Ribonuclease/ribotoxin"/>
</dbReference>
<dbReference type="Gene3D" id="3.10.450.30">
    <property type="entry name" value="Microbial ribonucleases"/>
    <property type="match status" value="1"/>
</dbReference>
<keyword evidence="5 7" id="KW-0540">Nuclease</keyword>
<evidence type="ECO:0000256" key="1">
    <source>
        <dbReference type="ARBA" id="ARBA00004613"/>
    </source>
</evidence>
<evidence type="ECO:0000313" key="11">
    <source>
        <dbReference type="Proteomes" id="UP000038647"/>
    </source>
</evidence>
<dbReference type="CDD" id="cd00933">
    <property type="entry name" value="barnase"/>
    <property type="match status" value="1"/>
</dbReference>
<feature type="active site" description="Proton acceptor" evidence="8">
    <location>
        <position position="125"/>
    </location>
</feature>
<evidence type="ECO:0000256" key="7">
    <source>
        <dbReference type="PIRNR" id="PIRNR001013"/>
    </source>
</evidence>
<evidence type="ECO:0000313" key="9">
    <source>
        <dbReference type="EMBL" id="CNK91626.1"/>
    </source>
</evidence>
<dbReference type="GO" id="GO:0004521">
    <property type="term" value="F:RNA endonuclease activity"/>
    <property type="evidence" value="ECO:0007669"/>
    <property type="project" value="UniProtKB-UniRule"/>
</dbReference>
<dbReference type="EMBL" id="CQEJ01000006">
    <property type="protein sequence ID" value="CNK91626.1"/>
    <property type="molecule type" value="Genomic_DNA"/>
</dbReference>
<reference evidence="9 12" key="2">
    <citation type="submission" date="2015-03" db="EMBL/GenBank/DDBJ databases">
        <authorList>
            <person name="Murphy D."/>
        </authorList>
    </citation>
    <scope>NUCLEOTIDE SEQUENCE [LARGE SCALE GENOMIC DNA]</scope>
    <source>
        <strain evidence="9 12">IP06005</strain>
    </source>
</reference>
<name>A0A0T9TME3_YERAL</name>